<sequence length="631" mass="71523">MHKKANRKRVDKNQSAKYYHAFSAMMSHIEAQLAILKKCIWCFKDANHNICLAKYKCKLCDGAHKDIVCKKFAIEKQTSETVQQHSLATQAQAQKDILLMTRQITVLAGNGKVIRGIKAFIDPGSSRSFIKKELASKLAIDLKEAPEITINAQGMFNHATSFASKSVQLKLGLRKNWRQKLEFKEFRFCTAEKITGKIATAKLTDREIHLLRKRPKYEKINIPTENYEAEILIGMDHFWELVTNIEHLPRGICLVETLLGPIVCGKINIKNANAINCYVPMDDNPDSVRTLRPFDFLLENGEPGLPPIKDNEDEEWKPDLSAPEKLLTTYKNSLRVQNKFWNTWQHEYLNFLKERRQQRHKMKGNDTIPRIGEVVLLTDENTPRANWRLGRISELPPGNPTSIRSAKVLMPNGKILKRALAHLVPLEIGGGEESIPQPKETQIEPKKIEERTKIKRDAKEKAMQKINANAYGLKAIPFLILCLQLIACANATNLRTPLLPYECEAEGQLLHTESNCNSKGILIYSKTGKDPPELCYKIKSCGEKFLTPVSGGWSCLDNCGKCPDWAAGCSHTNNYVIYEQAKLNSIASPEIIEPDDDISILLPTIELFNGNIHHVQQLQIRTIDVFDKDEV</sequence>
<dbReference type="PANTHER" id="PTHR47331">
    <property type="entry name" value="PHD-TYPE DOMAIN-CONTAINING PROTEIN"/>
    <property type="match status" value="1"/>
</dbReference>
<dbReference type="InterPro" id="IPR040676">
    <property type="entry name" value="DUF5641"/>
</dbReference>
<reference evidence="3" key="1">
    <citation type="submission" date="2022-11" db="UniProtKB">
        <authorList>
            <consortium name="WormBaseParasite"/>
        </authorList>
    </citation>
    <scope>IDENTIFICATION</scope>
</reference>
<dbReference type="PANTHER" id="PTHR47331:SF1">
    <property type="entry name" value="GAG-LIKE PROTEIN"/>
    <property type="match status" value="1"/>
</dbReference>
<evidence type="ECO:0000259" key="1">
    <source>
        <dbReference type="Pfam" id="PF18701"/>
    </source>
</evidence>
<dbReference type="AlphaFoldDB" id="A0A915NLQ2"/>
<keyword evidence="2" id="KW-1185">Reference proteome</keyword>
<proteinExistence type="predicted"/>
<evidence type="ECO:0000313" key="2">
    <source>
        <dbReference type="Proteomes" id="UP000887560"/>
    </source>
</evidence>
<accession>A0A915NLQ2</accession>
<evidence type="ECO:0000313" key="3">
    <source>
        <dbReference type="WBParaSite" id="scf7180000419923.g4500"/>
    </source>
</evidence>
<protein>
    <submittedName>
        <fullName evidence="3">DUF5641 domain-containing protein</fullName>
    </submittedName>
</protein>
<dbReference type="WBParaSite" id="scf7180000419923.g4500">
    <property type="protein sequence ID" value="scf7180000419923.g4500"/>
    <property type="gene ID" value="scf7180000419923.g4500"/>
</dbReference>
<dbReference type="Proteomes" id="UP000887560">
    <property type="component" value="Unplaced"/>
</dbReference>
<feature type="domain" description="DUF5641" evidence="1">
    <location>
        <begin position="330"/>
        <end position="426"/>
    </location>
</feature>
<organism evidence="2 3">
    <name type="scientific">Meloidogyne floridensis</name>
    <dbReference type="NCBI Taxonomy" id="298350"/>
    <lineage>
        <taxon>Eukaryota</taxon>
        <taxon>Metazoa</taxon>
        <taxon>Ecdysozoa</taxon>
        <taxon>Nematoda</taxon>
        <taxon>Chromadorea</taxon>
        <taxon>Rhabditida</taxon>
        <taxon>Tylenchina</taxon>
        <taxon>Tylenchomorpha</taxon>
        <taxon>Tylenchoidea</taxon>
        <taxon>Meloidogynidae</taxon>
        <taxon>Meloidogyninae</taxon>
        <taxon>Meloidogyne</taxon>
    </lineage>
</organism>
<name>A0A915NLQ2_9BILA</name>
<dbReference type="Pfam" id="PF18701">
    <property type="entry name" value="DUF5641"/>
    <property type="match status" value="1"/>
</dbReference>